<keyword evidence="4" id="KW-1185">Reference proteome</keyword>
<feature type="compositionally biased region" description="Polar residues" evidence="1">
    <location>
        <begin position="690"/>
        <end position="708"/>
    </location>
</feature>
<dbReference type="GO" id="GO:0051082">
    <property type="term" value="F:unfolded protein binding"/>
    <property type="evidence" value="ECO:0007669"/>
    <property type="project" value="InterPro"/>
</dbReference>
<dbReference type="PANTHER" id="PTHR15852:SF54">
    <property type="entry name" value="PROTEIN SSUH2 HOMOLOG"/>
    <property type="match status" value="1"/>
</dbReference>
<dbReference type="AlphaFoldDB" id="A0A6B0SUG8"/>
<comment type="caution">
    <text evidence="3">The sequence shown here is derived from an EMBL/GenBank/DDBJ whole genome shotgun (WGS) entry which is preliminary data.</text>
</comment>
<dbReference type="GO" id="GO:0031072">
    <property type="term" value="F:heat shock protein binding"/>
    <property type="evidence" value="ECO:0007669"/>
    <property type="project" value="InterPro"/>
</dbReference>
<evidence type="ECO:0000313" key="3">
    <source>
        <dbReference type="EMBL" id="MXR40341.1"/>
    </source>
</evidence>
<gene>
    <name evidence="3" type="ORF">GRX01_03090</name>
</gene>
<evidence type="ECO:0000313" key="4">
    <source>
        <dbReference type="Proteomes" id="UP000437065"/>
    </source>
</evidence>
<organism evidence="3 4">
    <name type="scientific">Halobaculum saliterrae</name>
    <dbReference type="NCBI Taxonomy" id="2073113"/>
    <lineage>
        <taxon>Archaea</taxon>
        <taxon>Methanobacteriati</taxon>
        <taxon>Methanobacteriota</taxon>
        <taxon>Stenosarchaea group</taxon>
        <taxon>Halobacteria</taxon>
        <taxon>Halobacteriales</taxon>
        <taxon>Haloferacaceae</taxon>
        <taxon>Halobaculum</taxon>
    </lineage>
</organism>
<feature type="transmembrane region" description="Helical" evidence="2">
    <location>
        <begin position="532"/>
        <end position="550"/>
    </location>
</feature>
<evidence type="ECO:0000256" key="2">
    <source>
        <dbReference type="SAM" id="Phobius"/>
    </source>
</evidence>
<keyword evidence="2" id="KW-1133">Transmembrane helix</keyword>
<evidence type="ECO:0000256" key="1">
    <source>
        <dbReference type="SAM" id="MobiDB-lite"/>
    </source>
</evidence>
<dbReference type="CDD" id="cd10719">
    <property type="entry name" value="DnaJ_zf"/>
    <property type="match status" value="1"/>
</dbReference>
<reference evidence="3 4" key="1">
    <citation type="submission" date="2019-12" db="EMBL/GenBank/DDBJ databases">
        <title>Isolation and characterization of three novel carbon monoxide-oxidizing members of Halobacteria from salione crusts and soils.</title>
        <authorList>
            <person name="Myers M.R."/>
            <person name="King G.M."/>
        </authorList>
    </citation>
    <scope>NUCLEOTIDE SEQUENCE [LARGE SCALE GENOMIC DNA]</scope>
    <source>
        <strain evidence="3 4">WSA2</strain>
    </source>
</reference>
<feature type="transmembrane region" description="Helical" evidence="2">
    <location>
        <begin position="444"/>
        <end position="467"/>
    </location>
</feature>
<accession>A0A6B0SUG8</accession>
<keyword evidence="2" id="KW-0472">Membrane</keyword>
<protein>
    <submittedName>
        <fullName evidence="3">Uncharacterized protein</fullName>
    </submittedName>
</protein>
<dbReference type="InterPro" id="IPR001305">
    <property type="entry name" value="HSP_DnaJ_Cys-rich_dom"/>
</dbReference>
<feature type="transmembrane region" description="Helical" evidence="2">
    <location>
        <begin position="473"/>
        <end position="491"/>
    </location>
</feature>
<dbReference type="InterPro" id="IPR036388">
    <property type="entry name" value="WH-like_DNA-bd_sf"/>
</dbReference>
<feature type="region of interest" description="Disordered" evidence="1">
    <location>
        <begin position="673"/>
        <end position="712"/>
    </location>
</feature>
<dbReference type="EMBL" id="WUUS01000002">
    <property type="protein sequence ID" value="MXR40341.1"/>
    <property type="molecule type" value="Genomic_DNA"/>
</dbReference>
<keyword evidence="2" id="KW-0812">Transmembrane</keyword>
<dbReference type="Gene3D" id="1.10.10.10">
    <property type="entry name" value="Winged helix-like DNA-binding domain superfamily/Winged helix DNA-binding domain"/>
    <property type="match status" value="1"/>
</dbReference>
<feature type="transmembrane region" description="Helical" evidence="2">
    <location>
        <begin position="609"/>
        <end position="627"/>
    </location>
</feature>
<dbReference type="Proteomes" id="UP000437065">
    <property type="component" value="Unassembled WGS sequence"/>
</dbReference>
<feature type="transmembrane region" description="Helical" evidence="2">
    <location>
        <begin position="503"/>
        <end position="526"/>
    </location>
</feature>
<proteinExistence type="predicted"/>
<feature type="compositionally biased region" description="Basic and acidic residues" evidence="1">
    <location>
        <begin position="674"/>
        <end position="689"/>
    </location>
</feature>
<dbReference type="PANTHER" id="PTHR15852">
    <property type="entry name" value="PLASTID TRANSCRIPTIONALLY ACTIVE PROTEIN"/>
    <property type="match status" value="1"/>
</dbReference>
<sequence>MSSDRRHPAEGSTESPPSAEAILEELAADPSVDPDVADATVVEEHTERVRRRRERVLTADDGSSSRSAIDPGTYRRVSSSRVAHADRYDQAPENLSTKRIEYIEQGRPVETCPKCSGSTRLTCPDCHGDLEVDCGTCHGSGESECSVCEGDPTRECDACDGTGEQPCSSCGGSASENCPECGGTGGHSEERQCPRCEGDGWIHCAECDGEDDDCDECGGDNSVDCPRCSGNGVEETWHDCPRCGGRESVGCTDCNGTGVERCSTCRGSTTLECTSCDGTGETECTNCEGSGIVDCTNCDDGEVTCSYCSGAGEVVHAVEGELSFGIGTTVDLETDRVPRDWIDTDDGTVTERTREDPETEGGVYRRVVEVEEIPVRTVTYAHLDNEYEVASVDGALRYDEAPQPAENLRAQVEAAVDSGFFEYDSGGSWGETVRRAPRTALGDAVHIAAGVAVTGAVLIGLAFATTFLPIGDAVQDAVGVGGAAVAALWYANRTGTSGTTIRTASNGGGLVAPALVGVAAGGVVAGALVRPAGQLLAVSLAAAFWANRVAERVMFEARRAGHRTDRREEFLYGELDGRASELRARGLDRLLPETEPTPSIGTLRRVRSAVFLLAWGPNVLLVTLLAVGEVGATNLLLQYVGFTTALAAVGATVLVSTASLAVLAWDSIAGGRSDGADRPVETAKLDRTGPSRSESASVQSRTSGPSASERTDEELGDFQLVLLYSVEHADGITGVEIQEAVRNLYDESVDTSSLYPALDELTRTKYLQSTNSGYVTTRAGDQLLHEEASRLESLLDERPVQRTPE</sequence>
<dbReference type="InterPro" id="IPR036390">
    <property type="entry name" value="WH_DNA-bd_sf"/>
</dbReference>
<feature type="compositionally biased region" description="Low complexity" evidence="1">
    <location>
        <begin position="29"/>
        <end position="40"/>
    </location>
</feature>
<feature type="region of interest" description="Disordered" evidence="1">
    <location>
        <begin position="29"/>
        <end position="83"/>
    </location>
</feature>
<name>A0A6B0SUG8_9EURY</name>
<dbReference type="RefSeq" id="WP_159663368.1">
    <property type="nucleotide sequence ID" value="NZ_WUUS01000002.1"/>
</dbReference>
<dbReference type="SUPFAM" id="SSF46785">
    <property type="entry name" value="Winged helix' DNA-binding domain"/>
    <property type="match status" value="1"/>
</dbReference>
<feature type="transmembrane region" description="Helical" evidence="2">
    <location>
        <begin position="639"/>
        <end position="665"/>
    </location>
</feature>